<dbReference type="SUPFAM" id="SSF47203">
    <property type="entry name" value="Acyl-CoA dehydrogenase C-terminal domain-like"/>
    <property type="match status" value="1"/>
</dbReference>
<comment type="cofactor">
    <cofactor evidence="1 5">
        <name>FAD</name>
        <dbReference type="ChEBI" id="CHEBI:57692"/>
    </cofactor>
</comment>
<dbReference type="PROSITE" id="PS00073">
    <property type="entry name" value="ACYL_COA_DH_2"/>
    <property type="match status" value="1"/>
</dbReference>
<dbReference type="GO" id="GO:0003995">
    <property type="term" value="F:acyl-CoA dehydrogenase activity"/>
    <property type="evidence" value="ECO:0007669"/>
    <property type="project" value="InterPro"/>
</dbReference>
<evidence type="ECO:0000313" key="11">
    <source>
        <dbReference type="Proteomes" id="UP000260351"/>
    </source>
</evidence>
<evidence type="ECO:0000313" key="10">
    <source>
        <dbReference type="EMBL" id="RFF30399.1"/>
    </source>
</evidence>
<feature type="region of interest" description="Disordered" evidence="6">
    <location>
        <begin position="1"/>
        <end position="30"/>
    </location>
</feature>
<comment type="caution">
    <text evidence="10">The sequence shown here is derived from an EMBL/GenBank/DDBJ whole genome shotgun (WGS) entry which is preliminary data.</text>
</comment>
<keyword evidence="11" id="KW-1185">Reference proteome</keyword>
<dbReference type="InterPro" id="IPR036250">
    <property type="entry name" value="AcylCo_DH-like_C"/>
</dbReference>
<sequence length="555" mass="60563">MSQDSSTARVSKRDTHQVFNQPEPLTDYDPWARHPALREALEREGGSAFEQRVHDFARLAAAEIGPLGFDANEFTPRLRTHDRFGHRIDRVDYHPAYHRIMAIGLDNGLASLTWSGRPGGRVARSAMMFLHNQFEAGTMCPITMTHAVVPALRAQPEVAAEWEPRVLASRYDERFVPAEQKRGVTLGMAMTEKQGGSDVRSNSTRATPLGKPGAGREYELVGHKWFCSAPMCDAFLTLAQSDEGLSCFLVPRFRPDGSANPFRIMRLKDKLGNRSNASSEIEYPGTWAVMVGEPGRGVATIIRMVAETRLDCVIGSASLIHKGVVEAIHHARGREAFGNRLIDQPLMGNVLADLSIESEASLSLAMFLAGRFERASGGDEQAERLARIATPVAKYWVCKRAVGAINEAQECLGGAGYVEESILPRLYREAPVNAIWEGSGNVQCLDVLRAAQRDPGSMDALLGHLEPHRGDHDGIAGRLDTVKRLMDRPDEAPQQARVLTEALALCLQATVLIEAGSPLAEAFCEARLTPRGAGLHGSLPAGVDRTAIVERAFPA</sequence>
<dbReference type="Pfam" id="PF00441">
    <property type="entry name" value="Acyl-CoA_dh_1"/>
    <property type="match status" value="1"/>
</dbReference>
<evidence type="ECO:0000256" key="2">
    <source>
        <dbReference type="ARBA" id="ARBA00009347"/>
    </source>
</evidence>
<evidence type="ECO:0000256" key="5">
    <source>
        <dbReference type="RuleBase" id="RU362125"/>
    </source>
</evidence>
<name>A0A3E1K8N3_9GAMM</name>
<evidence type="ECO:0000256" key="3">
    <source>
        <dbReference type="ARBA" id="ARBA00022630"/>
    </source>
</evidence>
<dbReference type="InterPro" id="IPR041504">
    <property type="entry name" value="AidB_N"/>
</dbReference>
<dbReference type="EMBL" id="QUZK01000035">
    <property type="protein sequence ID" value="RFF30399.1"/>
    <property type="molecule type" value="Genomic_DNA"/>
</dbReference>
<feature type="domain" description="Acyl-CoA dehydrogenase/oxidase C-terminal" evidence="7">
    <location>
        <begin position="295"/>
        <end position="450"/>
    </location>
</feature>
<feature type="domain" description="Acyl-CoA oxidase/dehydrogenase middle" evidence="8">
    <location>
        <begin position="187"/>
        <end position="282"/>
    </location>
</feature>
<keyword evidence="3 5" id="KW-0285">Flavoprotein</keyword>
<dbReference type="InterPro" id="IPR009075">
    <property type="entry name" value="AcylCo_DH/oxidase_C"/>
</dbReference>
<accession>A0A3E1K8N3</accession>
<dbReference type="Gene3D" id="2.40.110.20">
    <property type="match status" value="1"/>
</dbReference>
<reference evidence="10 11" key="1">
    <citation type="submission" date="2018-08" db="EMBL/GenBank/DDBJ databases">
        <title>Wenzhouxiangella salilacus sp. nov., a novel bacterium isolated from a saline lake in Xinjiang Province, China.</title>
        <authorList>
            <person name="Han S."/>
        </authorList>
    </citation>
    <scope>NUCLEOTIDE SEQUENCE [LARGE SCALE GENOMIC DNA]</scope>
    <source>
        <strain evidence="10 11">XDB06</strain>
    </source>
</reference>
<dbReference type="PROSITE" id="PS00072">
    <property type="entry name" value="ACYL_COA_DH_1"/>
    <property type="match status" value="1"/>
</dbReference>
<dbReference type="Proteomes" id="UP000260351">
    <property type="component" value="Unassembled WGS sequence"/>
</dbReference>
<feature type="region of interest" description="Disordered" evidence="6">
    <location>
        <begin position="193"/>
        <end position="213"/>
    </location>
</feature>
<dbReference type="Pfam" id="PF02770">
    <property type="entry name" value="Acyl-CoA_dh_M"/>
    <property type="match status" value="1"/>
</dbReference>
<gene>
    <name evidence="10" type="ORF">DZC52_07905</name>
</gene>
<evidence type="ECO:0000259" key="8">
    <source>
        <dbReference type="Pfam" id="PF02770"/>
    </source>
</evidence>
<evidence type="ECO:0000256" key="6">
    <source>
        <dbReference type="SAM" id="MobiDB-lite"/>
    </source>
</evidence>
<dbReference type="AlphaFoldDB" id="A0A3E1K8N3"/>
<dbReference type="Gene3D" id="6.10.250.600">
    <property type="match status" value="1"/>
</dbReference>
<evidence type="ECO:0000259" key="9">
    <source>
        <dbReference type="Pfam" id="PF18158"/>
    </source>
</evidence>
<evidence type="ECO:0000256" key="1">
    <source>
        <dbReference type="ARBA" id="ARBA00001974"/>
    </source>
</evidence>
<keyword evidence="5" id="KW-0560">Oxidoreductase</keyword>
<dbReference type="Gene3D" id="1.20.140.10">
    <property type="entry name" value="Butyryl-CoA Dehydrogenase, subunit A, domain 3"/>
    <property type="match status" value="1"/>
</dbReference>
<dbReference type="PANTHER" id="PTHR42707:SF3">
    <property type="entry name" value="ACYL-COA DEHYDROGENASE AIDB-RELATED"/>
    <property type="match status" value="1"/>
</dbReference>
<dbReference type="InterPro" id="IPR006089">
    <property type="entry name" value="Acyl-CoA_DH_CS"/>
</dbReference>
<dbReference type="RefSeq" id="WP_116650592.1">
    <property type="nucleotide sequence ID" value="NZ_QUZK01000035.1"/>
</dbReference>
<dbReference type="InterPro" id="IPR006091">
    <property type="entry name" value="Acyl-CoA_Oxase/DH_mid-dom"/>
</dbReference>
<feature type="domain" description="Adaptive response protein AidB N-terminal" evidence="9">
    <location>
        <begin position="20"/>
        <end position="173"/>
    </location>
</feature>
<keyword evidence="4 5" id="KW-0274">FAD</keyword>
<dbReference type="Pfam" id="PF18158">
    <property type="entry name" value="AidB_N"/>
    <property type="match status" value="1"/>
</dbReference>
<dbReference type="InterPro" id="IPR009100">
    <property type="entry name" value="AcylCoA_DH/oxidase_NM_dom_sf"/>
</dbReference>
<evidence type="ECO:0000256" key="4">
    <source>
        <dbReference type="ARBA" id="ARBA00022827"/>
    </source>
</evidence>
<organism evidence="10 11">
    <name type="scientific">Wenzhouxiangella sediminis</name>
    <dbReference type="NCBI Taxonomy" id="1792836"/>
    <lineage>
        <taxon>Bacteria</taxon>
        <taxon>Pseudomonadati</taxon>
        <taxon>Pseudomonadota</taxon>
        <taxon>Gammaproteobacteria</taxon>
        <taxon>Chromatiales</taxon>
        <taxon>Wenzhouxiangellaceae</taxon>
        <taxon>Wenzhouxiangella</taxon>
    </lineage>
</organism>
<protein>
    <submittedName>
        <fullName evidence="10">DNA alkylation response protein</fullName>
    </submittedName>
</protein>
<dbReference type="OrthoDB" id="9771038at2"/>
<dbReference type="PANTHER" id="PTHR42707">
    <property type="entry name" value="ACYL-COA DEHYDROGENASE"/>
    <property type="match status" value="1"/>
</dbReference>
<dbReference type="SUPFAM" id="SSF56645">
    <property type="entry name" value="Acyl-CoA dehydrogenase NM domain-like"/>
    <property type="match status" value="1"/>
</dbReference>
<comment type="similarity">
    <text evidence="2 5">Belongs to the acyl-CoA dehydrogenase family.</text>
</comment>
<proteinExistence type="inferred from homology"/>
<evidence type="ECO:0000259" key="7">
    <source>
        <dbReference type="Pfam" id="PF00441"/>
    </source>
</evidence>
<dbReference type="InterPro" id="IPR052904">
    <property type="entry name" value="Acyl-CoA_dehydrogenase-like"/>
</dbReference>